<keyword evidence="2" id="KW-1185">Reference proteome</keyword>
<reference evidence="1 2" key="1">
    <citation type="submission" date="2019-01" db="EMBL/GenBank/DDBJ databases">
        <title>A draft genome assembly of the solar-powered sea slug Elysia chlorotica.</title>
        <authorList>
            <person name="Cai H."/>
            <person name="Li Q."/>
            <person name="Fang X."/>
            <person name="Li J."/>
            <person name="Curtis N.E."/>
            <person name="Altenburger A."/>
            <person name="Shibata T."/>
            <person name="Feng M."/>
            <person name="Maeda T."/>
            <person name="Schwartz J.A."/>
            <person name="Shigenobu S."/>
            <person name="Lundholm N."/>
            <person name="Nishiyama T."/>
            <person name="Yang H."/>
            <person name="Hasebe M."/>
            <person name="Li S."/>
            <person name="Pierce S.K."/>
            <person name="Wang J."/>
        </authorList>
    </citation>
    <scope>NUCLEOTIDE SEQUENCE [LARGE SCALE GENOMIC DNA]</scope>
    <source>
        <strain evidence="1">EC2010</strain>
        <tissue evidence="1">Whole organism of an adult</tissue>
    </source>
</reference>
<dbReference type="Proteomes" id="UP000271974">
    <property type="component" value="Unassembled WGS sequence"/>
</dbReference>
<proteinExistence type="predicted"/>
<accession>A0A433TJA3</accession>
<evidence type="ECO:0000313" key="1">
    <source>
        <dbReference type="EMBL" id="RUS81648.1"/>
    </source>
</evidence>
<organism evidence="1 2">
    <name type="scientific">Elysia chlorotica</name>
    <name type="common">Eastern emerald elysia</name>
    <name type="synonym">Sea slug</name>
    <dbReference type="NCBI Taxonomy" id="188477"/>
    <lineage>
        <taxon>Eukaryota</taxon>
        <taxon>Metazoa</taxon>
        <taxon>Spiralia</taxon>
        <taxon>Lophotrochozoa</taxon>
        <taxon>Mollusca</taxon>
        <taxon>Gastropoda</taxon>
        <taxon>Heterobranchia</taxon>
        <taxon>Euthyneura</taxon>
        <taxon>Panpulmonata</taxon>
        <taxon>Sacoglossa</taxon>
        <taxon>Placobranchoidea</taxon>
        <taxon>Plakobranchidae</taxon>
        <taxon>Elysia</taxon>
    </lineage>
</organism>
<comment type="caution">
    <text evidence="1">The sequence shown here is derived from an EMBL/GenBank/DDBJ whole genome shotgun (WGS) entry which is preliminary data.</text>
</comment>
<protein>
    <submittedName>
        <fullName evidence="1">Uncharacterized protein</fullName>
    </submittedName>
</protein>
<sequence length="220" mass="24386">MDKATRPSGYKAKLLFGWDSVRLGVSHHWIALLTGAETIVKLTIKRGRHFEEVIGRDSESRFLPCRVQCVAKVRGSVIARPPASENRPVHSGHYGAATAEIPAAPQRFIGALSKFVRKNKVRDTDPLSPRHVAVVALLGTLVLSCCHSKCPRNQTCKQHHSRFACTDILSPWTQLQPKWVVSLFCSVSLDLEDLVFSLNPEGLIYGVDINMVPRVINTKA</sequence>
<gene>
    <name evidence="1" type="ORF">EGW08_010611</name>
</gene>
<dbReference type="AlphaFoldDB" id="A0A433TJA3"/>
<name>A0A433TJA3_ELYCH</name>
<evidence type="ECO:0000313" key="2">
    <source>
        <dbReference type="Proteomes" id="UP000271974"/>
    </source>
</evidence>
<dbReference type="EMBL" id="RQTK01000326">
    <property type="protein sequence ID" value="RUS81648.1"/>
    <property type="molecule type" value="Genomic_DNA"/>
</dbReference>